<evidence type="ECO:0000313" key="1">
    <source>
        <dbReference type="EMBL" id="NLS14804.1"/>
    </source>
</evidence>
<organism evidence="1 2">
    <name type="scientific">Vibrio agarilyticus</name>
    <dbReference type="NCBI Taxonomy" id="2726741"/>
    <lineage>
        <taxon>Bacteria</taxon>
        <taxon>Pseudomonadati</taxon>
        <taxon>Pseudomonadota</taxon>
        <taxon>Gammaproteobacteria</taxon>
        <taxon>Vibrionales</taxon>
        <taxon>Vibrionaceae</taxon>
        <taxon>Vibrio</taxon>
    </lineage>
</organism>
<dbReference type="EMBL" id="JABAIK010000030">
    <property type="protein sequence ID" value="NLS14804.1"/>
    <property type="molecule type" value="Genomic_DNA"/>
</dbReference>
<dbReference type="RefSeq" id="WP_168837881.1">
    <property type="nucleotide sequence ID" value="NZ_JABAIK010000030.1"/>
</dbReference>
<sequence>MTKDGKGRNTPTAPLGWCGSRRQFIQLSAGMALGMLPFRVSGSTTDQNRFGDHQTSSGQQSYSANSVNKASLIGCVSRATQGYSAIGCDAAFHPVFEVPLAKRGHGIASSIQGHVAIFARRPGDYIQIFSALDGRAITMLTPSVDQTFYGHGDYSKDGRYLYVSGGTLATSEGVISVYDATNDYRKVAQWRGIGIGPHDLKVLPNGEIVVAVGGEHTIGRQVVNRDSMRPNLSYLSAFGEVLEQVELPNPLLSIRHLAFDENNRVYAALQNRADEITDAPLAFAHRRSETPRWLAASAPHWLRFDNYIGSIAVSQGRVVLTSPRGNCVGIWRAQDLKMEHIITLRDASGVAFLPHQMLVSSGSGKALNTNPLTMQKTTHNTGLYWDNHLASII</sequence>
<gene>
    <name evidence="1" type="ORF">HGP28_18255</name>
</gene>
<dbReference type="SUPFAM" id="SSF75011">
    <property type="entry name" value="3-carboxy-cis,cis-mucoante lactonizing enzyme"/>
    <property type="match status" value="1"/>
</dbReference>
<reference evidence="1 2" key="1">
    <citation type="submission" date="2020-04" db="EMBL/GenBank/DDBJ databases">
        <title>Vibrio sp. SM6, a novel species isolated from seawater.</title>
        <authorList>
            <person name="Wang X."/>
        </authorList>
    </citation>
    <scope>NUCLEOTIDE SEQUENCE [LARGE SCALE GENOMIC DNA]</scope>
    <source>
        <strain evidence="1 2">SM6</strain>
    </source>
</reference>
<keyword evidence="2" id="KW-1185">Reference proteome</keyword>
<dbReference type="InterPro" id="IPR008311">
    <property type="entry name" value="UCP028101"/>
</dbReference>
<evidence type="ECO:0000313" key="2">
    <source>
        <dbReference type="Proteomes" id="UP000535589"/>
    </source>
</evidence>
<proteinExistence type="predicted"/>
<dbReference type="InterPro" id="IPR015943">
    <property type="entry name" value="WD40/YVTN_repeat-like_dom_sf"/>
</dbReference>
<dbReference type="Proteomes" id="UP000535589">
    <property type="component" value="Unassembled WGS sequence"/>
</dbReference>
<name>A0A7X8TTY3_9VIBR</name>
<dbReference type="Pfam" id="PF07433">
    <property type="entry name" value="DUF1513"/>
    <property type="match status" value="1"/>
</dbReference>
<protein>
    <submittedName>
        <fullName evidence="1">DUF1513 domain-containing protein</fullName>
    </submittedName>
</protein>
<dbReference type="Gene3D" id="2.130.10.10">
    <property type="entry name" value="YVTN repeat-like/Quinoprotein amine dehydrogenase"/>
    <property type="match status" value="1"/>
</dbReference>
<dbReference type="AlphaFoldDB" id="A0A7X8TTY3"/>
<comment type="caution">
    <text evidence="1">The sequence shown here is derived from an EMBL/GenBank/DDBJ whole genome shotgun (WGS) entry which is preliminary data.</text>
</comment>
<dbReference type="PIRSF" id="PIRSF028101">
    <property type="entry name" value="UCP028101"/>
    <property type="match status" value="1"/>
</dbReference>
<accession>A0A7X8TTY3</accession>